<name>A0A0R1QYG2_9LACO</name>
<feature type="transmembrane region" description="Helical" evidence="2">
    <location>
        <begin position="292"/>
        <end position="315"/>
    </location>
</feature>
<feature type="transmembrane region" description="Helical" evidence="2">
    <location>
        <begin position="71"/>
        <end position="89"/>
    </location>
</feature>
<feature type="transmembrane region" description="Helical" evidence="2">
    <location>
        <begin position="165"/>
        <end position="186"/>
    </location>
</feature>
<dbReference type="InterPro" id="IPR036259">
    <property type="entry name" value="MFS_trans_sf"/>
</dbReference>
<evidence type="ECO:0000256" key="2">
    <source>
        <dbReference type="SAM" id="Phobius"/>
    </source>
</evidence>
<keyword evidence="2" id="KW-1133">Transmembrane helix</keyword>
<dbReference type="Gene3D" id="1.20.1250.20">
    <property type="entry name" value="MFS general substrate transporter like domains"/>
    <property type="match status" value="1"/>
</dbReference>
<dbReference type="GO" id="GO:0005886">
    <property type="term" value="C:plasma membrane"/>
    <property type="evidence" value="ECO:0007669"/>
    <property type="project" value="UniProtKB-SubCell"/>
</dbReference>
<dbReference type="AlphaFoldDB" id="A0A0R1QYG2"/>
<evidence type="ECO:0000313" key="4">
    <source>
        <dbReference type="Proteomes" id="UP000051835"/>
    </source>
</evidence>
<gene>
    <name evidence="3" type="ORF">FD37_GL000796</name>
</gene>
<dbReference type="InterPro" id="IPR052524">
    <property type="entry name" value="MFS_Cyanate_Porter"/>
</dbReference>
<dbReference type="EMBL" id="AZFC01000012">
    <property type="protein sequence ID" value="KRL49201.1"/>
    <property type="molecule type" value="Genomic_DNA"/>
</dbReference>
<reference evidence="3 4" key="1">
    <citation type="journal article" date="2015" name="Genome Announc.">
        <title>Expanding the biotechnology potential of lactobacilli through comparative genomics of 213 strains and associated genera.</title>
        <authorList>
            <person name="Sun Z."/>
            <person name="Harris H.M."/>
            <person name="McCann A."/>
            <person name="Guo C."/>
            <person name="Argimon S."/>
            <person name="Zhang W."/>
            <person name="Yang X."/>
            <person name="Jeffery I.B."/>
            <person name="Cooney J.C."/>
            <person name="Kagawa T.F."/>
            <person name="Liu W."/>
            <person name="Song Y."/>
            <person name="Salvetti E."/>
            <person name="Wrobel A."/>
            <person name="Rasinkangas P."/>
            <person name="Parkhill J."/>
            <person name="Rea M.C."/>
            <person name="O'Sullivan O."/>
            <person name="Ritari J."/>
            <person name="Douillard F.P."/>
            <person name="Paul Ross R."/>
            <person name="Yang R."/>
            <person name="Briner A.E."/>
            <person name="Felis G.E."/>
            <person name="de Vos W.M."/>
            <person name="Barrangou R."/>
            <person name="Klaenhammer T.R."/>
            <person name="Caufield P.W."/>
            <person name="Cui Y."/>
            <person name="Zhang H."/>
            <person name="O'Toole P.W."/>
        </authorList>
    </citation>
    <scope>NUCLEOTIDE SEQUENCE [LARGE SCALE GENOMIC DNA]</scope>
    <source>
        <strain evidence="3 4">DSM 15429</strain>
    </source>
</reference>
<dbReference type="Pfam" id="PF07690">
    <property type="entry name" value="MFS_1"/>
    <property type="match status" value="1"/>
</dbReference>
<comment type="caution">
    <text evidence="3">The sequence shown here is derived from an EMBL/GenBank/DDBJ whole genome shotgun (WGS) entry which is preliminary data.</text>
</comment>
<protein>
    <submittedName>
        <fullName evidence="3">Cyanate permease</fullName>
    </submittedName>
</protein>
<dbReference type="PATRIC" id="fig|1423805.4.peg.816"/>
<feature type="transmembrane region" description="Helical" evidence="2">
    <location>
        <begin position="45"/>
        <end position="64"/>
    </location>
</feature>
<keyword evidence="2" id="KW-0472">Membrane</keyword>
<feature type="transmembrane region" description="Helical" evidence="2">
    <location>
        <begin position="12"/>
        <end position="33"/>
    </location>
</feature>
<accession>A0A0R1QYG2</accession>
<feature type="transmembrane region" description="Helical" evidence="2">
    <location>
        <begin position="242"/>
        <end position="261"/>
    </location>
</feature>
<dbReference type="GO" id="GO:0022857">
    <property type="term" value="F:transmembrane transporter activity"/>
    <property type="evidence" value="ECO:0007669"/>
    <property type="project" value="InterPro"/>
</dbReference>
<feature type="transmembrane region" description="Helical" evidence="2">
    <location>
        <begin position="95"/>
        <end position="116"/>
    </location>
</feature>
<evidence type="ECO:0000313" key="3">
    <source>
        <dbReference type="EMBL" id="KRL49201.1"/>
    </source>
</evidence>
<dbReference type="SUPFAM" id="SSF103473">
    <property type="entry name" value="MFS general substrate transporter"/>
    <property type="match status" value="1"/>
</dbReference>
<feature type="transmembrane region" description="Helical" evidence="2">
    <location>
        <begin position="268"/>
        <end position="286"/>
    </location>
</feature>
<feature type="transmembrane region" description="Helical" evidence="2">
    <location>
        <begin position="137"/>
        <end position="159"/>
    </location>
</feature>
<dbReference type="PANTHER" id="PTHR23523">
    <property type="match status" value="1"/>
</dbReference>
<dbReference type="PANTHER" id="PTHR23523:SF2">
    <property type="entry name" value="2-NITROIMIDAZOLE TRANSPORTER"/>
    <property type="match status" value="1"/>
</dbReference>
<feature type="transmembrane region" description="Helical" evidence="2">
    <location>
        <begin position="327"/>
        <end position="346"/>
    </location>
</feature>
<sequence>MFFFMRKNAQTILILLTAMNLRLAVTAVTPLFGTIQHALHVSGTLPALLVTIPLLCFAAGAMVTPRLSRQVGIKPLLLITNGLLIGANLCRPSSPGALVLGTLLIGGAIAVLNVLIPIMIAQTTTTPTAVSRLTSAYSVIMNGLAAGGTAAAIPLAHWLGWATVLRLFALPAVVGLLAALVTPAIATPPTTTSQPPVFTLLRHDRQARGLTLFMGLQSLIFYSLVTWLPTIFQALGATADQAGQLLAAFQFIGIPAALVLNRVTNDRWLLTILAGGYLLGMLSLGWSGLGWWLAALLLGFTCSLIFSTALTWIATSSPVTNQVAARSAVAQSLGYLLAAGGPVVFGRLHEWGHSWSPVLLSFLVLMGLTIAVGARVLRQRR</sequence>
<dbReference type="Proteomes" id="UP000051835">
    <property type="component" value="Unassembled WGS sequence"/>
</dbReference>
<organism evidence="3 4">
    <name type="scientific">Levilactobacillus spicheri DSM 15429</name>
    <dbReference type="NCBI Taxonomy" id="1423805"/>
    <lineage>
        <taxon>Bacteria</taxon>
        <taxon>Bacillati</taxon>
        <taxon>Bacillota</taxon>
        <taxon>Bacilli</taxon>
        <taxon>Lactobacillales</taxon>
        <taxon>Lactobacillaceae</taxon>
        <taxon>Levilactobacillus</taxon>
    </lineage>
</organism>
<keyword evidence="2" id="KW-0812">Transmembrane</keyword>
<evidence type="ECO:0000256" key="1">
    <source>
        <dbReference type="ARBA" id="ARBA00004651"/>
    </source>
</evidence>
<feature type="transmembrane region" description="Helical" evidence="2">
    <location>
        <begin position="207"/>
        <end position="230"/>
    </location>
</feature>
<comment type="subcellular location">
    <subcellularLocation>
        <location evidence="1">Cell membrane</location>
        <topology evidence="1">Multi-pass membrane protein</topology>
    </subcellularLocation>
</comment>
<feature type="transmembrane region" description="Helical" evidence="2">
    <location>
        <begin position="358"/>
        <end position="377"/>
    </location>
</feature>
<dbReference type="InterPro" id="IPR011701">
    <property type="entry name" value="MFS"/>
</dbReference>
<proteinExistence type="predicted"/>